<evidence type="ECO:0000313" key="15">
    <source>
        <dbReference type="Proteomes" id="UP000504604"/>
    </source>
</evidence>
<feature type="transmembrane region" description="Helical" evidence="13">
    <location>
        <begin position="161"/>
        <end position="183"/>
    </location>
</feature>
<evidence type="ECO:0000256" key="8">
    <source>
        <dbReference type="ARBA" id="ARBA00022989"/>
    </source>
</evidence>
<comment type="cofactor">
    <cofactor evidence="1">
        <name>heme b</name>
        <dbReference type="ChEBI" id="CHEBI:60344"/>
    </cofactor>
</comment>
<evidence type="ECO:0000256" key="6">
    <source>
        <dbReference type="ARBA" id="ARBA00022723"/>
    </source>
</evidence>
<evidence type="ECO:0000256" key="7">
    <source>
        <dbReference type="ARBA" id="ARBA00022982"/>
    </source>
</evidence>
<evidence type="ECO:0000256" key="4">
    <source>
        <dbReference type="ARBA" id="ARBA00022617"/>
    </source>
</evidence>
<dbReference type="AlphaFoldDB" id="A0A6I9SN42"/>
<dbReference type="GO" id="GO:0046872">
    <property type="term" value="F:metal ion binding"/>
    <property type="evidence" value="ECO:0007669"/>
    <property type="project" value="UniProtKB-KW"/>
</dbReference>
<dbReference type="CDD" id="cd08766">
    <property type="entry name" value="Cyt_b561_ACYB-1_like"/>
    <property type="match status" value="1"/>
</dbReference>
<feature type="transmembrane region" description="Helical" evidence="13">
    <location>
        <begin position="60"/>
        <end position="77"/>
    </location>
</feature>
<dbReference type="GO" id="GO:0140571">
    <property type="term" value="F:transmembrane ascorbate ferrireductase activity"/>
    <property type="evidence" value="ECO:0007669"/>
    <property type="project" value="UniProtKB-EC"/>
</dbReference>
<dbReference type="SMART" id="SM00665">
    <property type="entry name" value="B561"/>
    <property type="match status" value="1"/>
</dbReference>
<proteinExistence type="predicted"/>
<feature type="transmembrane region" description="Helical" evidence="13">
    <location>
        <begin position="89"/>
        <end position="110"/>
    </location>
</feature>
<evidence type="ECO:0000259" key="14">
    <source>
        <dbReference type="PROSITE" id="PS50939"/>
    </source>
</evidence>
<dbReference type="RefSeq" id="XP_011070533.1">
    <property type="nucleotide sequence ID" value="XM_011072231.2"/>
</dbReference>
<dbReference type="FunFam" id="1.20.120.1770:FF:000001">
    <property type="entry name" value="Cytochrome b reductase 1"/>
    <property type="match status" value="1"/>
</dbReference>
<name>A0A6I9SN42_SESIN</name>
<keyword evidence="3" id="KW-0813">Transport</keyword>
<dbReference type="PANTHER" id="PTHR10106">
    <property type="entry name" value="CYTOCHROME B561-RELATED"/>
    <property type="match status" value="1"/>
</dbReference>
<dbReference type="GeneID" id="105156168"/>
<dbReference type="Proteomes" id="UP000504604">
    <property type="component" value="Linkage group LG2"/>
</dbReference>
<organism evidence="15 16">
    <name type="scientific">Sesamum indicum</name>
    <name type="common">Oriental sesame</name>
    <name type="synonym">Sesamum orientale</name>
    <dbReference type="NCBI Taxonomy" id="4182"/>
    <lineage>
        <taxon>Eukaryota</taxon>
        <taxon>Viridiplantae</taxon>
        <taxon>Streptophyta</taxon>
        <taxon>Embryophyta</taxon>
        <taxon>Tracheophyta</taxon>
        <taxon>Spermatophyta</taxon>
        <taxon>Magnoliopsida</taxon>
        <taxon>eudicotyledons</taxon>
        <taxon>Gunneridae</taxon>
        <taxon>Pentapetalae</taxon>
        <taxon>asterids</taxon>
        <taxon>lamiids</taxon>
        <taxon>Lamiales</taxon>
        <taxon>Pedaliaceae</taxon>
        <taxon>Sesamum</taxon>
    </lineage>
</organism>
<dbReference type="Pfam" id="PF03188">
    <property type="entry name" value="Cytochrom_B561"/>
    <property type="match status" value="1"/>
</dbReference>
<dbReference type="InParanoid" id="A0A6I9SN42"/>
<dbReference type="InterPro" id="IPR043205">
    <property type="entry name" value="CYB561/CYBRD1-like"/>
</dbReference>
<feature type="domain" description="Cytochrome b561" evidence="14">
    <location>
        <begin position="21"/>
        <end position="220"/>
    </location>
</feature>
<evidence type="ECO:0000256" key="5">
    <source>
        <dbReference type="ARBA" id="ARBA00022692"/>
    </source>
</evidence>
<dbReference type="GO" id="GO:0016020">
    <property type="term" value="C:membrane"/>
    <property type="evidence" value="ECO:0007669"/>
    <property type="project" value="UniProtKB-SubCell"/>
</dbReference>
<comment type="catalytic activity">
    <reaction evidence="12">
        <text>Fe(3+)(out) + L-ascorbate(in) = monodehydro-L-ascorbate radical(in) + Fe(2+)(out) + H(+)</text>
        <dbReference type="Rhea" id="RHEA:30403"/>
        <dbReference type="ChEBI" id="CHEBI:15378"/>
        <dbReference type="ChEBI" id="CHEBI:29033"/>
        <dbReference type="ChEBI" id="CHEBI:29034"/>
        <dbReference type="ChEBI" id="CHEBI:38290"/>
        <dbReference type="ChEBI" id="CHEBI:59513"/>
        <dbReference type="EC" id="7.2.1.3"/>
    </reaction>
</comment>
<dbReference type="InterPro" id="IPR006593">
    <property type="entry name" value="Cyt_b561/ferric_Rdtase_TM"/>
</dbReference>
<keyword evidence="6" id="KW-0479">Metal-binding</keyword>
<reference evidence="16" key="1">
    <citation type="submission" date="2025-08" db="UniProtKB">
        <authorList>
            <consortium name="RefSeq"/>
        </authorList>
    </citation>
    <scope>IDENTIFICATION</scope>
</reference>
<dbReference type="FunCoup" id="A0A6I9SN42">
    <property type="interactions" value="25"/>
</dbReference>
<sequence>MDPIEAHRVRYRKPASRMTLLAHLFGIIATVLLIVWLLHYREGIDLDSDSSSRVFNVHPFLMFFGFIFMAGEAMMAYKTVVAEREVQKFVHMFVHLVAIVLGIVGLHAAFKFHERRGLTNLYSLHSWIGIGTFSLYCLQWLIGLSVFLLPGASHDSRARVASWHVSGGRILLFMAICAALTGLTEKATVMGLQHQSEARTINFLGLSVLLFGIFVDLSVSLGRYL</sequence>
<feature type="transmembrane region" description="Helical" evidence="13">
    <location>
        <begin position="130"/>
        <end position="149"/>
    </location>
</feature>
<keyword evidence="4" id="KW-0349">Heme</keyword>
<keyword evidence="7" id="KW-0249">Electron transport</keyword>
<gene>
    <name evidence="16" type="primary">LOC105156168</name>
</gene>
<evidence type="ECO:0000256" key="9">
    <source>
        <dbReference type="ARBA" id="ARBA00023004"/>
    </source>
</evidence>
<accession>A0A6I9SN42</accession>
<evidence type="ECO:0000256" key="1">
    <source>
        <dbReference type="ARBA" id="ARBA00001970"/>
    </source>
</evidence>
<evidence type="ECO:0000256" key="11">
    <source>
        <dbReference type="ARBA" id="ARBA00024225"/>
    </source>
</evidence>
<evidence type="ECO:0000256" key="12">
    <source>
        <dbReference type="ARBA" id="ARBA00051575"/>
    </source>
</evidence>
<dbReference type="PROSITE" id="PS50939">
    <property type="entry name" value="CYTOCHROME_B561"/>
    <property type="match status" value="1"/>
</dbReference>
<evidence type="ECO:0000256" key="3">
    <source>
        <dbReference type="ARBA" id="ARBA00022448"/>
    </source>
</evidence>
<keyword evidence="15" id="KW-1185">Reference proteome</keyword>
<evidence type="ECO:0000313" key="16">
    <source>
        <dbReference type="RefSeq" id="XP_011070533.1"/>
    </source>
</evidence>
<dbReference type="PANTHER" id="PTHR10106:SF15">
    <property type="entry name" value="TRANSMEMBRANE ASCORBATE FERRIREDUCTASE 3-RELATED"/>
    <property type="match status" value="1"/>
</dbReference>
<dbReference type="Gene3D" id="1.20.120.1770">
    <property type="match status" value="1"/>
</dbReference>
<feature type="transmembrane region" description="Helical" evidence="13">
    <location>
        <begin position="20"/>
        <end position="40"/>
    </location>
</feature>
<comment type="subcellular location">
    <subcellularLocation>
        <location evidence="2">Membrane</location>
        <topology evidence="2">Multi-pass membrane protein</topology>
    </subcellularLocation>
</comment>
<dbReference type="EC" id="7.2.1.3" evidence="11"/>
<evidence type="ECO:0000256" key="10">
    <source>
        <dbReference type="ARBA" id="ARBA00023136"/>
    </source>
</evidence>
<keyword evidence="8 13" id="KW-1133">Transmembrane helix</keyword>
<dbReference type="KEGG" id="sind:105156168"/>
<evidence type="ECO:0000256" key="2">
    <source>
        <dbReference type="ARBA" id="ARBA00004141"/>
    </source>
</evidence>
<dbReference type="OrthoDB" id="907479at2759"/>
<keyword evidence="10 13" id="KW-0472">Membrane</keyword>
<keyword evidence="5 13" id="KW-0812">Transmembrane</keyword>
<feature type="transmembrane region" description="Helical" evidence="13">
    <location>
        <begin position="203"/>
        <end position="222"/>
    </location>
</feature>
<keyword evidence="9" id="KW-0408">Iron</keyword>
<evidence type="ECO:0000256" key="13">
    <source>
        <dbReference type="SAM" id="Phobius"/>
    </source>
</evidence>
<protein>
    <recommendedName>
        <fullName evidence="11">ascorbate ferrireductase (transmembrane)</fullName>
        <ecNumber evidence="11">7.2.1.3</ecNumber>
    </recommendedName>
</protein>
<dbReference type="Gramene" id="SIN_1021267.t">
    <property type="protein sequence ID" value="SIN_1021267.t"/>
    <property type="gene ID" value="SIN_1021267"/>
</dbReference>